<proteinExistence type="inferred from homology"/>
<dbReference type="Gene3D" id="1.20.120.450">
    <property type="entry name" value="dinb family like domain"/>
    <property type="match status" value="1"/>
</dbReference>
<evidence type="ECO:0000256" key="1">
    <source>
        <dbReference type="ARBA" id="ARBA00008635"/>
    </source>
</evidence>
<organism evidence="4 5">
    <name type="scientific">Mucilaginibacter mali</name>
    <dbReference type="NCBI Taxonomy" id="2740462"/>
    <lineage>
        <taxon>Bacteria</taxon>
        <taxon>Pseudomonadati</taxon>
        <taxon>Bacteroidota</taxon>
        <taxon>Sphingobacteriia</taxon>
        <taxon>Sphingobacteriales</taxon>
        <taxon>Sphingobacteriaceae</taxon>
        <taxon>Mucilaginibacter</taxon>
    </lineage>
</organism>
<dbReference type="InterPro" id="IPR007837">
    <property type="entry name" value="DinB"/>
</dbReference>
<keyword evidence="2 3" id="KW-0479">Metal-binding</keyword>
<name>A0A7D4TX06_9SPHI</name>
<feature type="binding site" evidence="3">
    <location>
        <position position="126"/>
    </location>
    <ligand>
        <name>a divalent metal cation</name>
        <dbReference type="ChEBI" id="CHEBI:60240"/>
    </ligand>
</feature>
<dbReference type="PANTHER" id="PTHR37302">
    <property type="entry name" value="SLR1116 PROTEIN"/>
    <property type="match status" value="1"/>
</dbReference>
<comment type="similarity">
    <text evidence="1">Belongs to the DinB family.</text>
</comment>
<evidence type="ECO:0000313" key="4">
    <source>
        <dbReference type="EMBL" id="QKJ30017.1"/>
    </source>
</evidence>
<sequence>MISYFKTLFNYDRHTNLLMVDQILAAGISFGQPVVLMGHLLGAQQTWLKRVTNSPIPSGPIWPEDWPAESLKEIIEQNHKAWITHLDSLQEGDIDTIIHYQNLRGDSFSEPHRDIIAHVVNHGTHHRAQIGFLLKSAGVATLPPTDYIFYVRGL</sequence>
<evidence type="ECO:0000256" key="2">
    <source>
        <dbReference type="ARBA" id="ARBA00022723"/>
    </source>
</evidence>
<dbReference type="InterPro" id="IPR034660">
    <property type="entry name" value="DinB/YfiT-like"/>
</dbReference>
<dbReference type="KEGG" id="mmab:HQ865_09690"/>
<dbReference type="Pfam" id="PF05163">
    <property type="entry name" value="DinB"/>
    <property type="match status" value="1"/>
</dbReference>
<keyword evidence="5" id="KW-1185">Reference proteome</keyword>
<gene>
    <name evidence="4" type="ORF">HQ865_09690</name>
</gene>
<feature type="binding site" evidence="3">
    <location>
        <position position="39"/>
    </location>
    <ligand>
        <name>a divalent metal cation</name>
        <dbReference type="ChEBI" id="CHEBI:60240"/>
    </ligand>
</feature>
<evidence type="ECO:0000313" key="5">
    <source>
        <dbReference type="Proteomes" id="UP000505355"/>
    </source>
</evidence>
<accession>A0A7D4TX06</accession>
<dbReference type="PANTHER" id="PTHR37302:SF3">
    <property type="entry name" value="DAMAGE-INDUCIBLE PROTEIN DINB"/>
    <property type="match status" value="1"/>
</dbReference>
<evidence type="ECO:0000256" key="3">
    <source>
        <dbReference type="PIRSR" id="PIRSR607837-1"/>
    </source>
</evidence>
<dbReference type="GO" id="GO:0046872">
    <property type="term" value="F:metal ion binding"/>
    <property type="evidence" value="ECO:0007669"/>
    <property type="project" value="UniProtKB-KW"/>
</dbReference>
<dbReference type="EMBL" id="CP054139">
    <property type="protein sequence ID" value="QKJ30017.1"/>
    <property type="molecule type" value="Genomic_DNA"/>
</dbReference>
<dbReference type="AlphaFoldDB" id="A0A7D4TX06"/>
<dbReference type="Proteomes" id="UP000505355">
    <property type="component" value="Chromosome"/>
</dbReference>
<dbReference type="SUPFAM" id="SSF109854">
    <property type="entry name" value="DinB/YfiT-like putative metalloenzymes"/>
    <property type="match status" value="1"/>
</dbReference>
<reference evidence="4 5" key="1">
    <citation type="submission" date="2020-05" db="EMBL/GenBank/DDBJ databases">
        <title>Mucilaginibacter mali sp. nov.</title>
        <authorList>
            <person name="Kim H.S."/>
            <person name="Lee K.C."/>
            <person name="Suh M.K."/>
            <person name="Kim J.-S."/>
            <person name="Han K.-I."/>
            <person name="Eom M.K."/>
            <person name="Shin Y.K."/>
            <person name="Lee J.-S."/>
        </authorList>
    </citation>
    <scope>NUCLEOTIDE SEQUENCE [LARGE SCALE GENOMIC DNA]</scope>
    <source>
        <strain evidence="4 5">G2-14</strain>
    </source>
</reference>
<feature type="binding site" evidence="3">
    <location>
        <position position="122"/>
    </location>
    <ligand>
        <name>a divalent metal cation</name>
        <dbReference type="ChEBI" id="CHEBI:60240"/>
    </ligand>
</feature>
<dbReference type="RefSeq" id="WP_173414707.1">
    <property type="nucleotide sequence ID" value="NZ_CP054139.1"/>
</dbReference>
<protein>
    <submittedName>
        <fullName evidence="4">DinB family protein</fullName>
    </submittedName>
</protein>